<feature type="binding site" evidence="7">
    <location>
        <position position="179"/>
    </location>
    <ligand>
        <name>substrate</name>
    </ligand>
</feature>
<evidence type="ECO:0000256" key="8">
    <source>
        <dbReference type="RuleBase" id="RU363013"/>
    </source>
</evidence>
<organism evidence="9 10">
    <name type="scientific">Candidatus Riesia pediculischaeffi PTSU</name>
    <dbReference type="NCBI Taxonomy" id="1401651"/>
    <lineage>
        <taxon>Bacteria</taxon>
        <taxon>Pseudomonadati</taxon>
        <taxon>Pseudomonadota</taxon>
        <taxon>Gammaproteobacteria</taxon>
        <taxon>Enterobacterales</taxon>
        <taxon>Enterobacteriaceae</taxon>
        <taxon>Candidatus Riesia</taxon>
    </lineage>
</organism>
<dbReference type="PROSITE" id="PS51440">
    <property type="entry name" value="TIM_2"/>
    <property type="match status" value="1"/>
</dbReference>
<keyword evidence="6 7" id="KW-0413">Isomerase</keyword>
<comment type="pathway">
    <text evidence="7 8">Carbohydrate biosynthesis; gluconeogenesis.</text>
</comment>
<feature type="active site" description="Electrophile" evidence="7">
    <location>
        <position position="101"/>
    </location>
</feature>
<dbReference type="EMBL" id="AWXV01000002">
    <property type="protein sequence ID" value="KIE64078.1"/>
    <property type="molecule type" value="Genomic_DNA"/>
</dbReference>
<dbReference type="PROSITE" id="PS00171">
    <property type="entry name" value="TIM_1"/>
    <property type="match status" value="1"/>
</dbReference>
<dbReference type="InterPro" id="IPR035990">
    <property type="entry name" value="TIM_sf"/>
</dbReference>
<dbReference type="PANTHER" id="PTHR21139">
    <property type="entry name" value="TRIOSEPHOSPHATE ISOMERASE"/>
    <property type="match status" value="1"/>
</dbReference>
<accession>A0A0C1V894</accession>
<evidence type="ECO:0000313" key="10">
    <source>
        <dbReference type="Proteomes" id="UP000054529"/>
    </source>
</evidence>
<dbReference type="Gene3D" id="3.20.20.70">
    <property type="entry name" value="Aldolase class I"/>
    <property type="match status" value="1"/>
</dbReference>
<evidence type="ECO:0000256" key="7">
    <source>
        <dbReference type="HAMAP-Rule" id="MF_00147"/>
    </source>
</evidence>
<dbReference type="CDD" id="cd00311">
    <property type="entry name" value="TIM"/>
    <property type="match status" value="1"/>
</dbReference>
<comment type="subunit">
    <text evidence="7 8">Homodimer.</text>
</comment>
<feature type="active site" description="Proton acceptor" evidence="7">
    <location>
        <position position="173"/>
    </location>
</feature>
<keyword evidence="4 7" id="KW-0963">Cytoplasm</keyword>
<dbReference type="UniPathway" id="UPA00109">
    <property type="reaction ID" value="UER00189"/>
</dbReference>
<dbReference type="InterPro" id="IPR020861">
    <property type="entry name" value="Triosephosphate_isomerase_AS"/>
</dbReference>
<dbReference type="Proteomes" id="UP000054529">
    <property type="component" value="Unassembled WGS sequence"/>
</dbReference>
<dbReference type="GO" id="GO:0005829">
    <property type="term" value="C:cytosol"/>
    <property type="evidence" value="ECO:0007669"/>
    <property type="project" value="TreeGrafter"/>
</dbReference>
<dbReference type="GO" id="GO:0046166">
    <property type="term" value="P:glyceraldehyde-3-phosphate biosynthetic process"/>
    <property type="evidence" value="ECO:0007669"/>
    <property type="project" value="TreeGrafter"/>
</dbReference>
<dbReference type="UniPathway" id="UPA00138"/>
<dbReference type="NCBIfam" id="TIGR00419">
    <property type="entry name" value="tim"/>
    <property type="match status" value="1"/>
</dbReference>
<gene>
    <name evidence="7" type="primary">tpiA</name>
    <name evidence="9" type="ORF">P689_11949</name>
</gene>
<dbReference type="GO" id="GO:0006096">
    <property type="term" value="P:glycolytic process"/>
    <property type="evidence" value="ECO:0007669"/>
    <property type="project" value="UniProtKB-UniRule"/>
</dbReference>
<dbReference type="HOGENOM" id="CLU_024251_2_1_6"/>
<dbReference type="GO" id="GO:0006094">
    <property type="term" value="P:gluconeogenesis"/>
    <property type="evidence" value="ECO:0007669"/>
    <property type="project" value="UniProtKB-UniRule"/>
</dbReference>
<dbReference type="Pfam" id="PF00121">
    <property type="entry name" value="TIM"/>
    <property type="match status" value="1"/>
</dbReference>
<evidence type="ECO:0000313" key="9">
    <source>
        <dbReference type="EMBL" id="KIE64078.1"/>
    </source>
</evidence>
<protein>
    <recommendedName>
        <fullName evidence="7 8">Triosephosphate isomerase</fullName>
        <shortName evidence="7">TIM</shortName>
        <shortName evidence="7">TPI</shortName>
        <ecNumber evidence="7 8">5.3.1.1</ecNumber>
    </recommendedName>
    <alternativeName>
        <fullName evidence="7">Triose-phosphate isomerase</fullName>
    </alternativeName>
</protein>
<dbReference type="InterPro" id="IPR000652">
    <property type="entry name" value="Triosephosphate_isomerase"/>
</dbReference>
<evidence type="ECO:0000256" key="5">
    <source>
        <dbReference type="ARBA" id="ARBA00023152"/>
    </source>
</evidence>
<proteinExistence type="inferred from homology"/>
<comment type="subcellular location">
    <subcellularLocation>
        <location evidence="7 8">Cytoplasm</location>
    </subcellularLocation>
</comment>
<dbReference type="AlphaFoldDB" id="A0A0C1V894"/>
<evidence type="ECO:0000256" key="2">
    <source>
        <dbReference type="ARBA" id="ARBA00007422"/>
    </source>
</evidence>
<comment type="function">
    <text evidence="7">Involved in the gluconeogenesis. Catalyzes stereospecifically the conversion of dihydroxyacetone phosphate (DHAP) to D-glyceraldehyde-3-phosphate (G3P).</text>
</comment>
<dbReference type="InterPro" id="IPR022896">
    <property type="entry name" value="TrioseP_Isoase_bac/euk"/>
</dbReference>
<feature type="binding site" evidence="7">
    <location>
        <position position="218"/>
    </location>
    <ligand>
        <name>substrate</name>
    </ligand>
</feature>
<feature type="binding site" evidence="7">
    <location>
        <begin position="14"/>
        <end position="16"/>
    </location>
    <ligand>
        <name>substrate</name>
    </ligand>
</feature>
<dbReference type="GO" id="GO:0004807">
    <property type="term" value="F:triose-phosphate isomerase activity"/>
    <property type="evidence" value="ECO:0007669"/>
    <property type="project" value="UniProtKB-UniRule"/>
</dbReference>
<evidence type="ECO:0000256" key="3">
    <source>
        <dbReference type="ARBA" id="ARBA00022432"/>
    </source>
</evidence>
<dbReference type="RefSeq" id="WP_236858669.1">
    <property type="nucleotide sequence ID" value="NZ_AWXV01000002.1"/>
</dbReference>
<dbReference type="InterPro" id="IPR013785">
    <property type="entry name" value="Aldolase_TIM"/>
</dbReference>
<evidence type="ECO:0000256" key="4">
    <source>
        <dbReference type="ARBA" id="ARBA00022490"/>
    </source>
</evidence>
<dbReference type="PATRIC" id="fig|1401651.3.peg.79"/>
<dbReference type="PANTHER" id="PTHR21139:SF42">
    <property type="entry name" value="TRIOSEPHOSPHATE ISOMERASE"/>
    <property type="match status" value="1"/>
</dbReference>
<dbReference type="EC" id="5.3.1.1" evidence="7 8"/>
<comment type="catalytic activity">
    <reaction evidence="7 8">
        <text>D-glyceraldehyde 3-phosphate = dihydroxyacetone phosphate</text>
        <dbReference type="Rhea" id="RHEA:18585"/>
        <dbReference type="ChEBI" id="CHEBI:57642"/>
        <dbReference type="ChEBI" id="CHEBI:59776"/>
        <dbReference type="EC" id="5.3.1.1"/>
    </reaction>
</comment>
<keyword evidence="5 7" id="KW-0324">Glycolysis</keyword>
<reference evidence="9 10" key="1">
    <citation type="journal article" date="2014" name="G3 (Bethesda)">
        <title>Genome sequence of Candidatus Riesia pediculischaeffi, endosymbiont of chimpanzee lice, and genomic comparison of recently acquired endosymbionts from human and chimpanzee lice.</title>
        <authorList>
            <person name="Boyd B.M."/>
            <person name="Allen J.M."/>
            <person name="de Crecy-Lagard V."/>
            <person name="Reed D.L."/>
        </authorList>
    </citation>
    <scope>NUCLEOTIDE SEQUENCE [LARGE SCALE GENOMIC DNA]</scope>
    <source>
        <strain evidence="9 10">PTSU</strain>
    </source>
</reference>
<name>A0A0C1V894_9ENTR</name>
<comment type="similarity">
    <text evidence="2 7 8">Belongs to the triosephosphate isomerase family.</text>
</comment>
<dbReference type="GO" id="GO:0019563">
    <property type="term" value="P:glycerol catabolic process"/>
    <property type="evidence" value="ECO:0007669"/>
    <property type="project" value="TreeGrafter"/>
</dbReference>
<comment type="caution">
    <text evidence="7">Lacks conserved residue(s) required for the propagation of feature annotation.</text>
</comment>
<dbReference type="HAMAP" id="MF_00147_B">
    <property type="entry name" value="TIM_B"/>
    <property type="match status" value="1"/>
</dbReference>
<dbReference type="SUPFAM" id="SSF51351">
    <property type="entry name" value="Triosephosphate isomerase (TIM)"/>
    <property type="match status" value="1"/>
</dbReference>
<evidence type="ECO:0000256" key="1">
    <source>
        <dbReference type="ARBA" id="ARBA00004939"/>
    </source>
</evidence>
<sequence length="256" mass="29321">MTNGKMKKKIIIGNWKLNGSLNMIENFFKNLRIEMFQSSALDFVIAPPFPYLMNVGRMIRRYHNVFLGAQNVDLHLIGAYTGEISSLILKDVGVKYTIVGHSERRMYHLEKDAEIAKKFLLLQKEGIIPILCVGESLSEKRSGNTESILMKQIRPIIEMIRNTDFLKIMIAYEPVWSIGTGNSEDPSSVQKTAEFIKGYILDNLDIRREFLFIHYGGSVNSKNFQEFIEKPDIDGLLIGKCSIEYRSISEIFSKIK</sequence>
<comment type="pathway">
    <text evidence="1">Carbohydrate metabolism; erythritol degradation.</text>
</comment>
<comment type="pathway">
    <text evidence="7 8">Carbohydrate degradation; glycolysis; D-glyceraldehyde 3-phosphate from glycerone phosphate: step 1/1.</text>
</comment>
<keyword evidence="3 7" id="KW-0312">Gluconeogenesis</keyword>
<evidence type="ECO:0000256" key="6">
    <source>
        <dbReference type="ARBA" id="ARBA00023235"/>
    </source>
</evidence>
<comment type="caution">
    <text evidence="9">The sequence shown here is derived from an EMBL/GenBank/DDBJ whole genome shotgun (WGS) entry which is preliminary data.</text>
</comment>